<dbReference type="CDD" id="cd09874">
    <property type="entry name" value="PIN_MT3492-like"/>
    <property type="match status" value="1"/>
</dbReference>
<dbReference type="EMBL" id="CAFBLZ010000136">
    <property type="protein sequence ID" value="CAB4889775.1"/>
    <property type="molecule type" value="Genomic_DNA"/>
</dbReference>
<dbReference type="InterPro" id="IPR002716">
    <property type="entry name" value="PIN_dom"/>
</dbReference>
<dbReference type="InterPro" id="IPR029060">
    <property type="entry name" value="PIN-like_dom_sf"/>
</dbReference>
<accession>A0A6J7F8L7</accession>
<feature type="domain" description="PIN" evidence="1">
    <location>
        <begin position="2"/>
        <end position="88"/>
    </location>
</feature>
<proteinExistence type="predicted"/>
<sequence length="98" mass="11054">MFTSKLTQVEVLRNITRIDPSLITSAAELLTTLQFIEIDDQIISHASFYPERISLRALDAIHIASAEQVLDVDDLLITYDKQMARNADLLGIKVFTSF</sequence>
<organism evidence="2">
    <name type="scientific">freshwater metagenome</name>
    <dbReference type="NCBI Taxonomy" id="449393"/>
    <lineage>
        <taxon>unclassified sequences</taxon>
        <taxon>metagenomes</taxon>
        <taxon>ecological metagenomes</taxon>
    </lineage>
</organism>
<evidence type="ECO:0000313" key="2">
    <source>
        <dbReference type="EMBL" id="CAB4889775.1"/>
    </source>
</evidence>
<dbReference type="Gene3D" id="3.40.50.1010">
    <property type="entry name" value="5'-nuclease"/>
    <property type="match status" value="1"/>
</dbReference>
<dbReference type="Pfam" id="PF01850">
    <property type="entry name" value="PIN"/>
    <property type="match status" value="1"/>
</dbReference>
<dbReference type="SUPFAM" id="SSF88723">
    <property type="entry name" value="PIN domain-like"/>
    <property type="match status" value="1"/>
</dbReference>
<gene>
    <name evidence="2" type="ORF">UFOPK3482_01176</name>
</gene>
<dbReference type="AlphaFoldDB" id="A0A6J7F8L7"/>
<evidence type="ECO:0000259" key="1">
    <source>
        <dbReference type="Pfam" id="PF01850"/>
    </source>
</evidence>
<name>A0A6J7F8L7_9ZZZZ</name>
<protein>
    <submittedName>
        <fullName evidence="2">Unannotated protein</fullName>
    </submittedName>
</protein>
<reference evidence="2" key="1">
    <citation type="submission" date="2020-05" db="EMBL/GenBank/DDBJ databases">
        <authorList>
            <person name="Chiriac C."/>
            <person name="Salcher M."/>
            <person name="Ghai R."/>
            <person name="Kavagutti S V."/>
        </authorList>
    </citation>
    <scope>NUCLEOTIDE SEQUENCE</scope>
</reference>